<sequence>MHLYFPQFAFTALDHTVHFFRTLASSTGTDKHFEGSANNFNAQLAIIGPTQVGGLLSAASFGCLACQSYLYFARFTSDGFALKTTVSAITLIQLGQFICVISTLWTMTVSTYGDPSQLSVLPLMADLSLLLSGFTVFIAQSFYAFRLWKLTRSIFLPVFCEMISVVAYTSMVVLSSRAISMTDLTTFINSQTVLIALSWMARGVCDLTTTVGVAWSLKKRRVSDFNTVTMVDRLIYWTLETALINSLISIVTTILFVLQKQNFVWFGVLLIWPNVVGNCLFASLNRRLLLQETRRASGGDIQRRGSSSNTICFRAGATQS</sequence>
<feature type="transmembrane region" description="Helical" evidence="1">
    <location>
        <begin position="84"/>
        <end position="107"/>
    </location>
</feature>
<evidence type="ECO:0000313" key="4">
    <source>
        <dbReference type="Proteomes" id="UP000807769"/>
    </source>
</evidence>
<dbReference type="OrthoDB" id="2535105at2759"/>
<keyword evidence="1" id="KW-0472">Membrane</keyword>
<protein>
    <recommendedName>
        <fullName evidence="2">DUF6534 domain-containing protein</fullName>
    </recommendedName>
</protein>
<keyword evidence="1" id="KW-1133">Transmembrane helix</keyword>
<dbReference type="PANTHER" id="PTHR40465">
    <property type="entry name" value="CHROMOSOME 1, WHOLE GENOME SHOTGUN SEQUENCE"/>
    <property type="match status" value="1"/>
</dbReference>
<dbReference type="InterPro" id="IPR045339">
    <property type="entry name" value="DUF6534"/>
</dbReference>
<feature type="transmembrane region" description="Helical" evidence="1">
    <location>
        <begin position="194"/>
        <end position="214"/>
    </location>
</feature>
<feature type="transmembrane region" description="Helical" evidence="1">
    <location>
        <begin position="263"/>
        <end position="284"/>
    </location>
</feature>
<accession>A0A9P7E611</accession>
<feature type="transmembrane region" description="Helical" evidence="1">
    <location>
        <begin position="234"/>
        <end position="257"/>
    </location>
</feature>
<keyword evidence="1" id="KW-0812">Transmembrane</keyword>
<dbReference type="Pfam" id="PF20152">
    <property type="entry name" value="DUF6534"/>
    <property type="match status" value="1"/>
</dbReference>
<feature type="domain" description="DUF6534" evidence="2">
    <location>
        <begin position="204"/>
        <end position="287"/>
    </location>
</feature>
<organism evidence="3 4">
    <name type="scientific">Suillus subaureus</name>
    <dbReference type="NCBI Taxonomy" id="48587"/>
    <lineage>
        <taxon>Eukaryota</taxon>
        <taxon>Fungi</taxon>
        <taxon>Dikarya</taxon>
        <taxon>Basidiomycota</taxon>
        <taxon>Agaricomycotina</taxon>
        <taxon>Agaricomycetes</taxon>
        <taxon>Agaricomycetidae</taxon>
        <taxon>Boletales</taxon>
        <taxon>Suillineae</taxon>
        <taxon>Suillaceae</taxon>
        <taxon>Suillus</taxon>
    </lineage>
</organism>
<keyword evidence="4" id="KW-1185">Reference proteome</keyword>
<feature type="transmembrane region" description="Helical" evidence="1">
    <location>
        <begin position="154"/>
        <end position="174"/>
    </location>
</feature>
<proteinExistence type="predicted"/>
<dbReference type="GeneID" id="64636246"/>
<dbReference type="AlphaFoldDB" id="A0A9P7E611"/>
<dbReference type="Proteomes" id="UP000807769">
    <property type="component" value="Unassembled WGS sequence"/>
</dbReference>
<evidence type="ECO:0000313" key="3">
    <source>
        <dbReference type="EMBL" id="KAG1812144.1"/>
    </source>
</evidence>
<feature type="non-terminal residue" evidence="3">
    <location>
        <position position="320"/>
    </location>
</feature>
<feature type="transmembrane region" description="Helical" evidence="1">
    <location>
        <begin position="127"/>
        <end position="145"/>
    </location>
</feature>
<gene>
    <name evidence="3" type="ORF">BJ212DRAFT_1578869</name>
</gene>
<name>A0A9P7E611_9AGAM</name>
<dbReference type="EMBL" id="JABBWG010000027">
    <property type="protein sequence ID" value="KAG1812144.1"/>
    <property type="molecule type" value="Genomic_DNA"/>
</dbReference>
<evidence type="ECO:0000256" key="1">
    <source>
        <dbReference type="SAM" id="Phobius"/>
    </source>
</evidence>
<dbReference type="PANTHER" id="PTHR40465:SF1">
    <property type="entry name" value="DUF6534 DOMAIN-CONTAINING PROTEIN"/>
    <property type="match status" value="1"/>
</dbReference>
<evidence type="ECO:0000259" key="2">
    <source>
        <dbReference type="Pfam" id="PF20152"/>
    </source>
</evidence>
<feature type="transmembrane region" description="Helical" evidence="1">
    <location>
        <begin position="52"/>
        <end position="72"/>
    </location>
</feature>
<dbReference type="RefSeq" id="XP_041190426.1">
    <property type="nucleotide sequence ID" value="XM_041342230.1"/>
</dbReference>
<reference evidence="3" key="1">
    <citation type="journal article" date="2020" name="New Phytol.">
        <title>Comparative genomics reveals dynamic genome evolution in host specialist ectomycorrhizal fungi.</title>
        <authorList>
            <person name="Lofgren L.A."/>
            <person name="Nguyen N.H."/>
            <person name="Vilgalys R."/>
            <person name="Ruytinx J."/>
            <person name="Liao H.L."/>
            <person name="Branco S."/>
            <person name="Kuo A."/>
            <person name="LaButti K."/>
            <person name="Lipzen A."/>
            <person name="Andreopoulos W."/>
            <person name="Pangilinan J."/>
            <person name="Riley R."/>
            <person name="Hundley H."/>
            <person name="Na H."/>
            <person name="Barry K."/>
            <person name="Grigoriev I.V."/>
            <person name="Stajich J.E."/>
            <person name="Kennedy P.G."/>
        </authorList>
    </citation>
    <scope>NUCLEOTIDE SEQUENCE</scope>
    <source>
        <strain evidence="3">MN1</strain>
    </source>
</reference>
<comment type="caution">
    <text evidence="3">The sequence shown here is derived from an EMBL/GenBank/DDBJ whole genome shotgun (WGS) entry which is preliminary data.</text>
</comment>